<evidence type="ECO:0000313" key="2">
    <source>
        <dbReference type="EMBL" id="OFI06685.1"/>
    </source>
</evidence>
<dbReference type="AlphaFoldDB" id="A0A1E8EZX1"/>
<protein>
    <submittedName>
        <fullName evidence="2">Uncharacterized protein</fullName>
    </submittedName>
</protein>
<dbReference type="EMBL" id="LZFO01000009">
    <property type="protein sequence ID" value="OFI06685.1"/>
    <property type="molecule type" value="Genomic_DNA"/>
</dbReference>
<keyword evidence="3" id="KW-1185">Reference proteome</keyword>
<name>A0A1E8EZX1_9CLOT</name>
<evidence type="ECO:0000313" key="3">
    <source>
        <dbReference type="Proteomes" id="UP000175744"/>
    </source>
</evidence>
<organism evidence="2 3">
    <name type="scientific">Clostridium acetireducens DSM 10703</name>
    <dbReference type="NCBI Taxonomy" id="1121290"/>
    <lineage>
        <taxon>Bacteria</taxon>
        <taxon>Bacillati</taxon>
        <taxon>Bacillota</taxon>
        <taxon>Clostridia</taxon>
        <taxon>Eubacteriales</taxon>
        <taxon>Clostridiaceae</taxon>
        <taxon>Clostridium</taxon>
    </lineage>
</organism>
<proteinExistence type="predicted"/>
<evidence type="ECO:0000256" key="1">
    <source>
        <dbReference type="SAM" id="Phobius"/>
    </source>
</evidence>
<keyword evidence="1" id="KW-0472">Membrane</keyword>
<comment type="caution">
    <text evidence="2">The sequence shown here is derived from an EMBL/GenBank/DDBJ whole genome shotgun (WGS) entry which is preliminary data.</text>
</comment>
<accession>A0A1E8EZX1</accession>
<feature type="transmembrane region" description="Helical" evidence="1">
    <location>
        <begin position="12"/>
        <end position="30"/>
    </location>
</feature>
<keyword evidence="1" id="KW-0812">Transmembrane</keyword>
<reference evidence="2 3" key="1">
    <citation type="submission" date="2016-06" db="EMBL/GenBank/DDBJ databases">
        <title>Genome sequence of Clostridium acetireducens DSM 10703.</title>
        <authorList>
            <person name="Poehlein A."/>
            <person name="Fluechter S."/>
            <person name="Duerre P."/>
            <person name="Daniel R."/>
        </authorList>
    </citation>
    <scope>NUCLEOTIDE SEQUENCE [LARGE SCALE GENOMIC DNA]</scope>
    <source>
        <strain evidence="2 3">DSM 10703</strain>
    </source>
</reference>
<gene>
    <name evidence="2" type="ORF">CLOACE_08400</name>
</gene>
<keyword evidence="1" id="KW-1133">Transmembrane helix</keyword>
<sequence>MNEKDIVSKTYFKVGISTLIGAILGIIAYTNNWLG</sequence>
<dbReference type="Proteomes" id="UP000175744">
    <property type="component" value="Unassembled WGS sequence"/>
</dbReference>